<keyword evidence="3" id="KW-1185">Reference proteome</keyword>
<reference evidence="2 3" key="1">
    <citation type="submission" date="2024-09" db="EMBL/GenBank/DDBJ databases">
        <authorList>
            <person name="Sun Q."/>
            <person name="Mori K."/>
        </authorList>
    </citation>
    <scope>NUCLEOTIDE SEQUENCE [LARGE SCALE GENOMIC DNA]</scope>
    <source>
        <strain evidence="2 3">JCM 1334</strain>
    </source>
</reference>
<accession>A0ABV5Y4J9</accession>
<organism evidence="2 3">
    <name type="scientific">Arthrobacter ramosus</name>
    <dbReference type="NCBI Taxonomy" id="1672"/>
    <lineage>
        <taxon>Bacteria</taxon>
        <taxon>Bacillati</taxon>
        <taxon>Actinomycetota</taxon>
        <taxon>Actinomycetes</taxon>
        <taxon>Micrococcales</taxon>
        <taxon>Micrococcaceae</taxon>
        <taxon>Arthrobacter</taxon>
    </lineage>
</organism>
<dbReference type="Proteomes" id="UP001589702">
    <property type="component" value="Unassembled WGS sequence"/>
</dbReference>
<protein>
    <recommendedName>
        <fullName evidence="4">HTH hxlR-type domain-containing protein</fullName>
    </recommendedName>
</protein>
<dbReference type="EMBL" id="JBHMBC010000039">
    <property type="protein sequence ID" value="MFB9821928.1"/>
    <property type="molecule type" value="Genomic_DNA"/>
</dbReference>
<feature type="region of interest" description="Disordered" evidence="1">
    <location>
        <begin position="85"/>
        <end position="112"/>
    </location>
</feature>
<gene>
    <name evidence="2" type="ORF">ACFFP1_20855</name>
</gene>
<evidence type="ECO:0008006" key="4">
    <source>
        <dbReference type="Google" id="ProtNLM"/>
    </source>
</evidence>
<sequence>MRFGSLGFTHRSLRARVTHLLGAGYSTNQMSYDLARLRRTWLIEREAHNNTYTLTPDGQRVALFYTKVHNRLLRPLLAVDKPPHRRHCARHWQPSTGTSAAISKTPRLGNTA</sequence>
<evidence type="ECO:0000313" key="3">
    <source>
        <dbReference type="Proteomes" id="UP001589702"/>
    </source>
</evidence>
<evidence type="ECO:0000256" key="1">
    <source>
        <dbReference type="SAM" id="MobiDB-lite"/>
    </source>
</evidence>
<evidence type="ECO:0000313" key="2">
    <source>
        <dbReference type="EMBL" id="MFB9821928.1"/>
    </source>
</evidence>
<comment type="caution">
    <text evidence="2">The sequence shown here is derived from an EMBL/GenBank/DDBJ whole genome shotgun (WGS) entry which is preliminary data.</text>
</comment>
<name>A0ABV5Y4J9_ARTRM</name>
<dbReference type="RefSeq" id="WP_234750450.1">
    <property type="nucleotide sequence ID" value="NZ_BAAAWN010000001.1"/>
</dbReference>
<feature type="compositionally biased region" description="Polar residues" evidence="1">
    <location>
        <begin position="93"/>
        <end position="112"/>
    </location>
</feature>
<proteinExistence type="predicted"/>